<dbReference type="EMBL" id="FOOI01000003">
    <property type="protein sequence ID" value="SFG05438.1"/>
    <property type="molecule type" value="Genomic_DNA"/>
</dbReference>
<organism evidence="2 3">
    <name type="scientific">Actinopolymorpha cephalotaxi</name>
    <dbReference type="NCBI Taxonomy" id="504797"/>
    <lineage>
        <taxon>Bacteria</taxon>
        <taxon>Bacillati</taxon>
        <taxon>Actinomycetota</taxon>
        <taxon>Actinomycetes</taxon>
        <taxon>Propionibacteriales</taxon>
        <taxon>Actinopolymorphaceae</taxon>
        <taxon>Actinopolymorpha</taxon>
    </lineage>
</organism>
<keyword evidence="4" id="KW-1185">Reference proteome</keyword>
<proteinExistence type="predicted"/>
<evidence type="ECO:0000313" key="3">
    <source>
        <dbReference type="Proteomes" id="UP000199052"/>
    </source>
</evidence>
<evidence type="ECO:0000313" key="1">
    <source>
        <dbReference type="EMBL" id="NYH85426.1"/>
    </source>
</evidence>
<evidence type="ECO:0008006" key="5">
    <source>
        <dbReference type="Google" id="ProtNLM"/>
    </source>
</evidence>
<accession>A0A1I2NP63</accession>
<dbReference type="Proteomes" id="UP000533017">
    <property type="component" value="Unassembled WGS sequence"/>
</dbReference>
<reference evidence="2 3" key="1">
    <citation type="submission" date="2016-10" db="EMBL/GenBank/DDBJ databases">
        <authorList>
            <person name="de Groot N.N."/>
        </authorList>
    </citation>
    <scope>NUCLEOTIDE SEQUENCE [LARGE SCALE GENOMIC DNA]</scope>
    <source>
        <strain evidence="2 3">CPCC 202808</strain>
    </source>
</reference>
<protein>
    <recommendedName>
        <fullName evidence="5">DUF4435 domain-containing protein</fullName>
    </recommendedName>
</protein>
<evidence type="ECO:0000313" key="2">
    <source>
        <dbReference type="EMBL" id="SFG05438.1"/>
    </source>
</evidence>
<name>A0A1I2NP63_9ACTN</name>
<reference evidence="1 4" key="2">
    <citation type="submission" date="2020-07" db="EMBL/GenBank/DDBJ databases">
        <title>Sequencing the genomes of 1000 actinobacteria strains.</title>
        <authorList>
            <person name="Klenk H.-P."/>
        </authorList>
    </citation>
    <scope>NUCLEOTIDE SEQUENCE [LARGE SCALE GENOMIC DNA]</scope>
    <source>
        <strain evidence="1 4">DSM 45117</strain>
    </source>
</reference>
<dbReference type="Proteomes" id="UP000199052">
    <property type="component" value="Unassembled WGS sequence"/>
</dbReference>
<sequence>MLSFPDPNGFLGSIRMRRTALAPDVPLLVVEGVTDQRALRPHLAPNTRIVPANGKTEVVRVFDGLGRRHRQGVLFIVDCDNEIEDRLKGHSEFVISANMDIDADLVFELSALDRVATECLADRLLDGDELRVATSELLIGATELSIGVTVVQQAARRRRLPTKVVSDMGGRREFRVRDLSDELLDEIGSGDSFVRKLAADMANLIEWSDRELRLITAEAVDMYGKPCGPHGIDHCIECHRRSSCRGHTLVQAISVVLKKRHNVSIGVPVLESLLRTGADRRRLEGWEVARRIRRWEDVSGYKVLAAE</sequence>
<dbReference type="AlphaFoldDB" id="A0A1I2NP63"/>
<dbReference type="EMBL" id="JACBZA010000001">
    <property type="protein sequence ID" value="NYH85426.1"/>
    <property type="molecule type" value="Genomic_DNA"/>
</dbReference>
<gene>
    <name evidence="1" type="ORF">FHR37_004277</name>
    <name evidence="2" type="ORF">SAMN05421678_103467</name>
</gene>
<evidence type="ECO:0000313" key="4">
    <source>
        <dbReference type="Proteomes" id="UP000533017"/>
    </source>
</evidence>
<dbReference type="STRING" id="504797.SAMN05421678_103467"/>